<dbReference type="Proteomes" id="UP000285301">
    <property type="component" value="Unassembled WGS sequence"/>
</dbReference>
<keyword evidence="1" id="KW-0433">Leucine-rich repeat</keyword>
<dbReference type="PANTHER" id="PTHR24364">
    <property type="entry name" value="LP06937P"/>
    <property type="match status" value="1"/>
</dbReference>
<gene>
    <name evidence="6" type="ORF">B4U79_00830</name>
    <name evidence="7" type="ORF">B4U79_01502</name>
    <name evidence="5" type="ORF">B4U79_03632</name>
</gene>
<evidence type="ECO:0000313" key="8">
    <source>
        <dbReference type="Proteomes" id="UP000285301"/>
    </source>
</evidence>
<evidence type="ECO:0000256" key="2">
    <source>
        <dbReference type="ARBA" id="ARBA00022729"/>
    </source>
</evidence>
<evidence type="ECO:0000256" key="4">
    <source>
        <dbReference type="SAM" id="SignalP"/>
    </source>
</evidence>
<dbReference type="InterPro" id="IPR001611">
    <property type="entry name" value="Leu-rich_rpt"/>
</dbReference>
<dbReference type="GO" id="GO:0016020">
    <property type="term" value="C:membrane"/>
    <property type="evidence" value="ECO:0007669"/>
    <property type="project" value="TreeGrafter"/>
</dbReference>
<dbReference type="Pfam" id="PF13855">
    <property type="entry name" value="LRR_8"/>
    <property type="match status" value="1"/>
</dbReference>
<dbReference type="EMBL" id="NCKU01004990">
    <property type="protein sequence ID" value="RWS05152.1"/>
    <property type="molecule type" value="Genomic_DNA"/>
</dbReference>
<sequence>MFLNFVFTFFAFVAFDAYCHEIDHHSACPYRQVFYPCKCSVITYDSVNYYSQITCKGVNGLQLKDIFHSARYANVSRYYDIIEITEVPLLNLCCEDLFGGFHFKKIKITFSTICVINYNAFLTTEHFTKEITLINTHFTANLADGNQLFKTIRKFKDLRGLFIISSNLEALPEDALRSPNRHFGQDLEVIRICNTKISRIPDYAFYDLPRLIWIDFGNNYITHVNSKTFALRSTIDTPIEISLSANNLTSSGITDGAFSGIRRQKVEIYITENRLDTLYEQIFNPLLRTEYVFLFVDHNPFVCDCRHRWLFNHKEDNQYHLKGMTCREDGRSIWEKNFDHCDKAKLVDTKVDIFGRCCRRHNHQQQRYEHKITYIPEPPVRIQQHHQHKISYIKKLPTQIREYNHQIEAPHNSDIHPQLQQHHF</sequence>
<dbReference type="InterPro" id="IPR052286">
    <property type="entry name" value="Wnt_signaling_inhibitor"/>
</dbReference>
<keyword evidence="2 4" id="KW-0732">Signal</keyword>
<evidence type="ECO:0000313" key="6">
    <source>
        <dbReference type="EMBL" id="RWS05725.1"/>
    </source>
</evidence>
<keyword evidence="8" id="KW-1185">Reference proteome</keyword>
<dbReference type="InterPro" id="IPR032675">
    <property type="entry name" value="LRR_dom_sf"/>
</dbReference>
<feature type="signal peptide" evidence="4">
    <location>
        <begin position="1"/>
        <end position="19"/>
    </location>
</feature>
<accession>A0A3S3NS74</accession>
<evidence type="ECO:0000313" key="7">
    <source>
        <dbReference type="EMBL" id="RWS08211.1"/>
    </source>
</evidence>
<dbReference type="PANTHER" id="PTHR24364:SF18">
    <property type="entry name" value="LP06937P"/>
    <property type="match status" value="1"/>
</dbReference>
<evidence type="ECO:0000313" key="5">
    <source>
        <dbReference type="EMBL" id="RWS05152.1"/>
    </source>
</evidence>
<name>A0A3S3NS74_9ACAR</name>
<reference evidence="7" key="2">
    <citation type="submission" date="2018-11" db="EMBL/GenBank/DDBJ databases">
        <title>Trombidioid mite genomics.</title>
        <authorList>
            <person name="Dong X."/>
        </authorList>
    </citation>
    <scope>NUCLEOTIDE SEQUENCE</scope>
    <source>
        <strain evidence="7">UoL-WK</strain>
    </source>
</reference>
<organism evidence="7 8">
    <name type="scientific">Dinothrombium tinctorium</name>
    <dbReference type="NCBI Taxonomy" id="1965070"/>
    <lineage>
        <taxon>Eukaryota</taxon>
        <taxon>Metazoa</taxon>
        <taxon>Ecdysozoa</taxon>
        <taxon>Arthropoda</taxon>
        <taxon>Chelicerata</taxon>
        <taxon>Arachnida</taxon>
        <taxon>Acari</taxon>
        <taxon>Acariformes</taxon>
        <taxon>Trombidiformes</taxon>
        <taxon>Prostigmata</taxon>
        <taxon>Anystina</taxon>
        <taxon>Parasitengona</taxon>
        <taxon>Trombidioidea</taxon>
        <taxon>Trombidiidae</taxon>
        <taxon>Dinothrombium</taxon>
    </lineage>
</organism>
<evidence type="ECO:0000256" key="1">
    <source>
        <dbReference type="ARBA" id="ARBA00022614"/>
    </source>
</evidence>
<dbReference type="EMBL" id="NCKU01004596">
    <property type="protein sequence ID" value="RWS05725.1"/>
    <property type="molecule type" value="Genomic_DNA"/>
</dbReference>
<feature type="chain" id="PRO_5036344722" description="Protein slit-like protein" evidence="4">
    <location>
        <begin position="20"/>
        <end position="424"/>
    </location>
</feature>
<keyword evidence="3" id="KW-0677">Repeat</keyword>
<dbReference type="EMBL" id="NCKU01003078">
    <property type="protein sequence ID" value="RWS08211.1"/>
    <property type="molecule type" value="Genomic_DNA"/>
</dbReference>
<dbReference type="AlphaFoldDB" id="A0A3S3NS74"/>
<dbReference type="Gene3D" id="3.80.10.10">
    <property type="entry name" value="Ribonuclease Inhibitor"/>
    <property type="match status" value="1"/>
</dbReference>
<reference evidence="7 8" key="1">
    <citation type="journal article" date="2018" name="Gigascience">
        <title>Genomes of trombidid mites reveal novel predicted allergens and laterally-transferred genes associated with secondary metabolism.</title>
        <authorList>
            <person name="Dong X."/>
            <person name="Chaisiri K."/>
            <person name="Xia D."/>
            <person name="Armstrong S.D."/>
            <person name="Fang Y."/>
            <person name="Donnelly M.J."/>
            <person name="Kadowaki T."/>
            <person name="McGarry J.W."/>
            <person name="Darby A.C."/>
            <person name="Makepeace B.L."/>
        </authorList>
    </citation>
    <scope>NUCLEOTIDE SEQUENCE [LARGE SCALE GENOMIC DNA]</scope>
    <source>
        <strain evidence="7">UoL-WK</strain>
    </source>
</reference>
<dbReference type="SUPFAM" id="SSF52058">
    <property type="entry name" value="L domain-like"/>
    <property type="match status" value="1"/>
</dbReference>
<comment type="caution">
    <text evidence="7">The sequence shown here is derived from an EMBL/GenBank/DDBJ whole genome shotgun (WGS) entry which is preliminary data.</text>
</comment>
<dbReference type="STRING" id="1965070.A0A3S3NS74"/>
<evidence type="ECO:0000256" key="3">
    <source>
        <dbReference type="ARBA" id="ARBA00022737"/>
    </source>
</evidence>
<protein>
    <recommendedName>
        <fullName evidence="9">Protein slit-like protein</fullName>
    </recommendedName>
</protein>
<evidence type="ECO:0008006" key="9">
    <source>
        <dbReference type="Google" id="ProtNLM"/>
    </source>
</evidence>
<dbReference type="OrthoDB" id="6500570at2759"/>
<proteinExistence type="predicted"/>